<organism evidence="1 2">
    <name type="scientific">Phlebia brevispora</name>
    <dbReference type="NCBI Taxonomy" id="194682"/>
    <lineage>
        <taxon>Eukaryota</taxon>
        <taxon>Fungi</taxon>
        <taxon>Dikarya</taxon>
        <taxon>Basidiomycota</taxon>
        <taxon>Agaricomycotina</taxon>
        <taxon>Agaricomycetes</taxon>
        <taxon>Polyporales</taxon>
        <taxon>Meruliaceae</taxon>
        <taxon>Phlebia</taxon>
    </lineage>
</organism>
<evidence type="ECO:0000313" key="2">
    <source>
        <dbReference type="Proteomes" id="UP001148662"/>
    </source>
</evidence>
<reference evidence="1" key="1">
    <citation type="submission" date="2022-07" db="EMBL/GenBank/DDBJ databases">
        <title>Genome Sequence of Phlebia brevispora.</title>
        <authorList>
            <person name="Buettner E."/>
        </authorList>
    </citation>
    <scope>NUCLEOTIDE SEQUENCE</scope>
    <source>
        <strain evidence="1">MPL23</strain>
    </source>
</reference>
<sequence length="180" mass="19847">MRCARAAGSHLYLGFPRSNPGFARCHAVTSLHEIQACYLAKLTYDSLLATLAFIRPSKTVLDGEQRFAMGADAERTGDTYTNLFPEQASDHSVSNPYSPGLLSSQSSDDVAPRWDESDLAFSASGSALCCRLVYWSSIAPNAQPSPRYEYLGWRNAVSSYRSETLRDVIAHIFSRYYGGV</sequence>
<proteinExistence type="predicted"/>
<keyword evidence="2" id="KW-1185">Reference proteome</keyword>
<comment type="caution">
    <text evidence="1">The sequence shown here is derived from an EMBL/GenBank/DDBJ whole genome shotgun (WGS) entry which is preliminary data.</text>
</comment>
<gene>
    <name evidence="1" type="ORF">NM688_g5659</name>
</gene>
<evidence type="ECO:0000313" key="1">
    <source>
        <dbReference type="EMBL" id="KAJ3545147.1"/>
    </source>
</evidence>
<dbReference type="EMBL" id="JANHOG010001066">
    <property type="protein sequence ID" value="KAJ3545147.1"/>
    <property type="molecule type" value="Genomic_DNA"/>
</dbReference>
<protein>
    <submittedName>
        <fullName evidence="1">Uncharacterized protein</fullName>
    </submittedName>
</protein>
<accession>A0ACC1SRV5</accession>
<dbReference type="Proteomes" id="UP001148662">
    <property type="component" value="Unassembled WGS sequence"/>
</dbReference>
<name>A0ACC1SRV5_9APHY</name>